<evidence type="ECO:0000256" key="1">
    <source>
        <dbReference type="PROSITE-ProRule" id="PRU00339"/>
    </source>
</evidence>
<dbReference type="InterPro" id="IPR050789">
    <property type="entry name" value="Diverse_Enzym_Activities"/>
</dbReference>
<keyword evidence="1" id="KW-0802">TPR repeat</keyword>
<dbReference type="PANTHER" id="PTHR43283">
    <property type="entry name" value="BETA-LACTAMASE-RELATED"/>
    <property type="match status" value="1"/>
</dbReference>
<organism evidence="3 4">
    <name type="scientific">Asticcacaulis benevestitus DSM 16100 = ATCC BAA-896</name>
    <dbReference type="NCBI Taxonomy" id="1121022"/>
    <lineage>
        <taxon>Bacteria</taxon>
        <taxon>Pseudomonadati</taxon>
        <taxon>Pseudomonadota</taxon>
        <taxon>Alphaproteobacteria</taxon>
        <taxon>Caulobacterales</taxon>
        <taxon>Caulobacteraceae</taxon>
        <taxon>Asticcacaulis</taxon>
    </lineage>
</organism>
<evidence type="ECO:0000313" key="3">
    <source>
        <dbReference type="EMBL" id="ESQ85348.1"/>
    </source>
</evidence>
<dbReference type="Gene3D" id="1.25.40.10">
    <property type="entry name" value="Tetratricopeptide repeat domain"/>
    <property type="match status" value="1"/>
</dbReference>
<dbReference type="Gene3D" id="3.40.710.10">
    <property type="entry name" value="DD-peptidase/beta-lactamase superfamily"/>
    <property type="match status" value="1"/>
</dbReference>
<reference evidence="3 4" key="1">
    <citation type="journal article" date="2014" name="Nature">
        <title>Sequential evolution of bacterial morphology by co-option of a developmental regulator.</title>
        <authorList>
            <person name="Jiang C."/>
            <person name="Brown P.J."/>
            <person name="Ducret A."/>
            <person name="Brun Y.V."/>
        </authorList>
    </citation>
    <scope>NUCLEOTIDE SEQUENCE [LARGE SCALE GENOMIC DNA]</scope>
    <source>
        <strain evidence="3 4">DSM 16100</strain>
    </source>
</reference>
<feature type="domain" description="Beta-lactamase-related" evidence="2">
    <location>
        <begin position="21"/>
        <end position="335"/>
    </location>
</feature>
<evidence type="ECO:0000259" key="2">
    <source>
        <dbReference type="Pfam" id="PF00144"/>
    </source>
</evidence>
<dbReference type="InterPro" id="IPR012338">
    <property type="entry name" value="Beta-lactam/transpept-like"/>
</dbReference>
<name>V4R1Q9_9CAUL</name>
<gene>
    <name evidence="3" type="ORF">ABENE_19040</name>
</gene>
<feature type="repeat" description="TPR" evidence="1">
    <location>
        <begin position="388"/>
        <end position="421"/>
    </location>
</feature>
<dbReference type="SUPFAM" id="SSF56601">
    <property type="entry name" value="beta-lactamase/transpeptidase-like"/>
    <property type="match status" value="1"/>
</dbReference>
<dbReference type="InterPro" id="IPR019734">
    <property type="entry name" value="TPR_rpt"/>
</dbReference>
<dbReference type="PROSITE" id="PS50005">
    <property type="entry name" value="TPR"/>
    <property type="match status" value="1"/>
</dbReference>
<dbReference type="SMART" id="SM00028">
    <property type="entry name" value="TPR"/>
    <property type="match status" value="2"/>
</dbReference>
<comment type="caution">
    <text evidence="3">The sequence shown here is derived from an EMBL/GenBank/DDBJ whole genome shotgun (WGS) entry which is preliminary data.</text>
</comment>
<dbReference type="EMBL" id="AWGB01000060">
    <property type="protein sequence ID" value="ESQ85348.1"/>
    <property type="molecule type" value="Genomic_DNA"/>
</dbReference>
<accession>V4R1Q9</accession>
<proteinExistence type="predicted"/>
<keyword evidence="4" id="KW-1185">Reference proteome</keyword>
<dbReference type="Proteomes" id="UP000017837">
    <property type="component" value="Unassembled WGS sequence"/>
</dbReference>
<dbReference type="eggNOG" id="COG1680">
    <property type="taxonomic scope" value="Bacteria"/>
</dbReference>
<dbReference type="InterPro" id="IPR011990">
    <property type="entry name" value="TPR-like_helical_dom_sf"/>
</dbReference>
<dbReference type="SUPFAM" id="SSF48452">
    <property type="entry name" value="TPR-like"/>
    <property type="match status" value="1"/>
</dbReference>
<dbReference type="AlphaFoldDB" id="V4R1Q9"/>
<evidence type="ECO:0000313" key="4">
    <source>
        <dbReference type="Proteomes" id="UP000017837"/>
    </source>
</evidence>
<dbReference type="eggNOG" id="COG0457">
    <property type="taxonomic scope" value="Bacteria"/>
</dbReference>
<dbReference type="Pfam" id="PF00144">
    <property type="entry name" value="Beta-lactamase"/>
    <property type="match status" value="1"/>
</dbReference>
<sequence>MEATLAELPLSDGSVLRYSLAEAMASSGIPAISFAAISRFEIAVARAYGVTAVGELTKVTTRSLFQAASVSKPVTATGALALVRRGKLDLDNNVNDRLKSWQVPDNEFTAKEKVTLRRLMSHTAGLSVHGFPGYAIGAQRPTVQQILDGSPPANTAPVRVVFEPGSRQEYSGGGITVEQLMMSDVTGKAFENLMRDTVLQPMGMRDSTFAQPLPDGIALRTTAGTLFDGTIVPGRSHIYPEMAAAGLWTTPTDLARFAIQTARARLGQADVVLDVTMMEQMFQKVPNGDMLGFFSDPKNPGVFTHNGGNAGFRSLLIMNSVTGNGITVMTNADGGWGLMELLSHRIGTLSGWTHDFGGPARAVWLVAITNGANMALSHFEAVRSTAQESDLNEAGRILLAKGRTDEAIKLYRRNVEVYPTSGNVYDSLAWAYEVAGDKAQATSNYRLSLGHNPANENALERLKALE</sequence>
<dbReference type="InterPro" id="IPR001466">
    <property type="entry name" value="Beta-lactam-related"/>
</dbReference>
<dbReference type="PATRIC" id="fig|1121022.4.peg.3898"/>
<protein>
    <recommendedName>
        <fullName evidence="2">Beta-lactamase-related domain-containing protein</fullName>
    </recommendedName>
</protein>
<dbReference type="STRING" id="1121022.GCA_000376105_03921"/>